<dbReference type="GO" id="GO:0046872">
    <property type="term" value="F:metal ion binding"/>
    <property type="evidence" value="ECO:0007669"/>
    <property type="project" value="UniProtKB-KW"/>
</dbReference>
<dbReference type="InterPro" id="IPR036264">
    <property type="entry name" value="Bact_exopeptidase_dim_dom"/>
</dbReference>
<dbReference type="InterPro" id="IPR011650">
    <property type="entry name" value="Peptidase_M20_dimer"/>
</dbReference>
<evidence type="ECO:0000259" key="3">
    <source>
        <dbReference type="Pfam" id="PF07687"/>
    </source>
</evidence>
<dbReference type="EC" id="3.5.1.16" evidence="4"/>
<dbReference type="AlphaFoldDB" id="A0A857N9G7"/>
<proteinExistence type="predicted"/>
<gene>
    <name evidence="4" type="ORF">MICH65_0089</name>
</gene>
<protein>
    <submittedName>
        <fullName evidence="4">Acetylornithine deacetylase</fullName>
        <ecNumber evidence="4">3.5.1.16</ecNumber>
    </submittedName>
</protein>
<dbReference type="Proteomes" id="UP000463983">
    <property type="component" value="Chromosome"/>
</dbReference>
<dbReference type="Pfam" id="PF01546">
    <property type="entry name" value="Peptidase_M20"/>
    <property type="match status" value="1"/>
</dbReference>
<dbReference type="RefSeq" id="WP_161931476.1">
    <property type="nucleotide sequence ID" value="NZ_CP047901.1"/>
</dbReference>
<evidence type="ECO:0000256" key="2">
    <source>
        <dbReference type="ARBA" id="ARBA00022801"/>
    </source>
</evidence>
<keyword evidence="5" id="KW-1185">Reference proteome</keyword>
<evidence type="ECO:0000256" key="1">
    <source>
        <dbReference type="ARBA" id="ARBA00022723"/>
    </source>
</evidence>
<dbReference type="PANTHER" id="PTHR43808">
    <property type="entry name" value="ACETYLORNITHINE DEACETYLASE"/>
    <property type="match status" value="1"/>
</dbReference>
<dbReference type="SUPFAM" id="SSF53187">
    <property type="entry name" value="Zn-dependent exopeptidases"/>
    <property type="match status" value="1"/>
</dbReference>
<dbReference type="SUPFAM" id="SSF55031">
    <property type="entry name" value="Bacterial exopeptidase dimerisation domain"/>
    <property type="match status" value="1"/>
</dbReference>
<evidence type="ECO:0000313" key="5">
    <source>
        <dbReference type="Proteomes" id="UP000463983"/>
    </source>
</evidence>
<dbReference type="PANTHER" id="PTHR43808:SF32">
    <property type="entry name" value="ARGE_DAPE-RELATED DEACYLASE"/>
    <property type="match status" value="1"/>
</dbReference>
<dbReference type="InterPro" id="IPR002933">
    <property type="entry name" value="Peptidase_M20"/>
</dbReference>
<name>A0A857N9G7_9BACT</name>
<dbReference type="Gene3D" id="3.40.630.10">
    <property type="entry name" value="Zn peptidases"/>
    <property type="match status" value="2"/>
</dbReference>
<dbReference type="KEGG" id="caqa:MICH65_0089"/>
<organism evidence="4 5">
    <name type="scientific">Candidatus Chazhemtobacterium aquaticus</name>
    <dbReference type="NCBI Taxonomy" id="2715735"/>
    <lineage>
        <taxon>Bacteria</taxon>
        <taxon>Candidatus Chazhemtobacteraceae</taxon>
        <taxon>Candidatus Chazhemtobacterium</taxon>
    </lineage>
</organism>
<sequence>MYQLTKKLGRDIAKQVESNFEEQSKLLAELVRAKSVNPGDGAMRSAQVEVKVAKLIRGKFRDWGLRPRYLRARSGRPNLVTTWGPARSRKSILLVGHMDTGGVGSELINTPFSGIVRDGRLYGVGALDMKATLSAYMFAYKALADLGVRLDGKLRMAFVADGMGEGASKIGLAYLINKGIKAKAAILGKPGTDKIAIGHRGGYRFLLKTYGEAVNTGRRAWERGKKGKNAILQMDRVMRVLSGFDLPFKPARAFPGRLPVFTFPTKIKGGTSVNVVPDKCEAWGDVRLMPGNTDVQVRLWIEDRLSGLTDLEWDLEDLLFVPSMEIERSEGLVQVLAEQAKEVLGKQPKLEGCGPWNDAWMLTSRDVPCIAGFGPDGGEGAEGEWVDLESLRKVTEIYARTILEYLGERKVGVK</sequence>
<dbReference type="InterPro" id="IPR050072">
    <property type="entry name" value="Peptidase_M20A"/>
</dbReference>
<reference evidence="5" key="1">
    <citation type="journal article" date="2020" name="Microorganisms">
        <title>Complete Genome of a Member of a New Bacterial Lineage in the Microgenomates Group Reveals an Unusual Nucleotide Composition Disparity Between Two Strands of DNA and Limited Metabolic Potential.</title>
        <authorList>
            <person name="Kadnikov V.V."/>
            <person name="Mardanov A.V."/>
            <person name="Beletsky A.V."/>
            <person name="Karnachuk O.V."/>
            <person name="Ravin N.V."/>
        </authorList>
    </citation>
    <scope>NUCLEOTIDE SEQUENCE [LARGE SCALE GENOMIC DNA]</scope>
</reference>
<feature type="domain" description="Peptidase M20 dimerisation" evidence="3">
    <location>
        <begin position="225"/>
        <end position="306"/>
    </location>
</feature>
<dbReference type="Pfam" id="PF07687">
    <property type="entry name" value="M20_dimer"/>
    <property type="match status" value="1"/>
</dbReference>
<accession>A0A857N9G7</accession>
<keyword evidence="1" id="KW-0479">Metal-binding</keyword>
<dbReference type="EMBL" id="CP047901">
    <property type="protein sequence ID" value="QHO63070.1"/>
    <property type="molecule type" value="Genomic_DNA"/>
</dbReference>
<dbReference type="Gene3D" id="3.30.70.360">
    <property type="match status" value="1"/>
</dbReference>
<keyword evidence="2 4" id="KW-0378">Hydrolase</keyword>
<evidence type="ECO:0000313" key="4">
    <source>
        <dbReference type="EMBL" id="QHO63070.1"/>
    </source>
</evidence>
<dbReference type="GO" id="GO:0008777">
    <property type="term" value="F:acetylornithine deacetylase activity"/>
    <property type="evidence" value="ECO:0007669"/>
    <property type="project" value="UniProtKB-EC"/>
</dbReference>